<dbReference type="GO" id="GO:0016020">
    <property type="term" value="C:membrane"/>
    <property type="evidence" value="ECO:0007669"/>
    <property type="project" value="UniProtKB-SubCell"/>
</dbReference>
<dbReference type="PANTHER" id="PTHR13531">
    <property type="entry name" value="GEO07735P1-RELATED-RELATED"/>
    <property type="match status" value="1"/>
</dbReference>
<dbReference type="EMBL" id="VLTN01000066">
    <property type="protein sequence ID" value="KAA0147482.1"/>
    <property type="molecule type" value="Genomic_DNA"/>
</dbReference>
<evidence type="ECO:0000313" key="6">
    <source>
        <dbReference type="EMBL" id="KAA0147482.1"/>
    </source>
</evidence>
<evidence type="ECO:0008006" key="14">
    <source>
        <dbReference type="Google" id="ProtNLM"/>
    </source>
</evidence>
<feature type="transmembrane region" description="Helical" evidence="5">
    <location>
        <begin position="110"/>
        <end position="134"/>
    </location>
</feature>
<evidence type="ECO:0000313" key="13">
    <source>
        <dbReference type="Proteomes" id="UP000325113"/>
    </source>
</evidence>
<evidence type="ECO:0000313" key="7">
    <source>
        <dbReference type="EMBL" id="KAA0162327.1"/>
    </source>
</evidence>
<feature type="transmembrane region" description="Helical" evidence="5">
    <location>
        <begin position="42"/>
        <end position="60"/>
    </location>
</feature>
<sequence length="140" mass="15099">MVAGIRGSLPLQVLVFNHRYYVTAAVVISLLAFVYKGMTLPYPNAVLGLEICVLVALLVVEQGRLFLVSTGNLTELAGPTLWGLGLAVLSILMHVYCLQLQTYVLRLDQIVHGIALVMVGIEFILGALTVPAFLSAATQF</sequence>
<gene>
    <name evidence="9" type="ORF">FNF27_01753</name>
    <name evidence="7" type="ORF">FNF28_04746</name>
    <name evidence="6" type="ORF">FNF29_07328</name>
    <name evidence="8" type="ORF">FNF31_00656</name>
</gene>
<evidence type="ECO:0000256" key="2">
    <source>
        <dbReference type="ARBA" id="ARBA00022692"/>
    </source>
</evidence>
<evidence type="ECO:0000313" key="11">
    <source>
        <dbReference type="Proteomes" id="UP000323011"/>
    </source>
</evidence>
<evidence type="ECO:0000256" key="1">
    <source>
        <dbReference type="ARBA" id="ARBA00004141"/>
    </source>
</evidence>
<evidence type="ECO:0000313" key="12">
    <source>
        <dbReference type="Proteomes" id="UP000324907"/>
    </source>
</evidence>
<dbReference type="Pfam" id="PF09799">
    <property type="entry name" value="Transmemb_17"/>
    <property type="match status" value="1"/>
</dbReference>
<comment type="subcellular location">
    <subcellularLocation>
        <location evidence="1">Membrane</location>
        <topology evidence="1">Multi-pass membrane protein</topology>
    </subcellularLocation>
</comment>
<keyword evidence="4 5" id="KW-0472">Membrane</keyword>
<dbReference type="PANTHER" id="PTHR13531:SF0">
    <property type="entry name" value="GEO07735P1-RELATED"/>
    <property type="match status" value="1"/>
</dbReference>
<dbReference type="GO" id="GO:0035869">
    <property type="term" value="C:ciliary transition zone"/>
    <property type="evidence" value="ECO:0007669"/>
    <property type="project" value="TreeGrafter"/>
</dbReference>
<dbReference type="EMBL" id="VLTM01000004">
    <property type="protein sequence ID" value="KAA0167721.1"/>
    <property type="molecule type" value="Genomic_DNA"/>
</dbReference>
<evidence type="ECO:0000313" key="10">
    <source>
        <dbReference type="Proteomes" id="UP000322899"/>
    </source>
</evidence>
<dbReference type="OMA" id="AEILMFV"/>
<keyword evidence="11" id="KW-1185">Reference proteome</keyword>
<dbReference type="AlphaFoldDB" id="A0A5A8DVG9"/>
<proteinExistence type="predicted"/>
<feature type="transmembrane region" description="Helical" evidence="5">
    <location>
        <begin position="80"/>
        <end position="98"/>
    </location>
</feature>
<dbReference type="EMBL" id="VLTO01000006">
    <property type="protein sequence ID" value="KAA0176931.1"/>
    <property type="molecule type" value="Genomic_DNA"/>
</dbReference>
<feature type="transmembrane region" description="Helical" evidence="5">
    <location>
        <begin position="18"/>
        <end position="35"/>
    </location>
</feature>
<protein>
    <recommendedName>
        <fullName evidence="14">Transmembrane protein 107</fullName>
    </recommendedName>
</protein>
<dbReference type="GO" id="GO:1905515">
    <property type="term" value="P:non-motile cilium assembly"/>
    <property type="evidence" value="ECO:0007669"/>
    <property type="project" value="TreeGrafter"/>
</dbReference>
<keyword evidence="3 5" id="KW-1133">Transmembrane helix</keyword>
<evidence type="ECO:0000313" key="9">
    <source>
        <dbReference type="EMBL" id="KAA0176931.1"/>
    </source>
</evidence>
<dbReference type="Proteomes" id="UP000325113">
    <property type="component" value="Unassembled WGS sequence"/>
</dbReference>
<dbReference type="InterPro" id="IPR019184">
    <property type="entry name" value="Uncharacterised_TM-17"/>
</dbReference>
<evidence type="ECO:0000256" key="4">
    <source>
        <dbReference type="ARBA" id="ARBA00023136"/>
    </source>
</evidence>
<comment type="caution">
    <text evidence="8">The sequence shown here is derived from an EMBL/GenBank/DDBJ whole genome shotgun (WGS) entry which is preliminary data.</text>
</comment>
<keyword evidence="2 5" id="KW-0812">Transmembrane</keyword>
<dbReference type="Proteomes" id="UP000322899">
    <property type="component" value="Unassembled WGS sequence"/>
</dbReference>
<name>A0A5A8DVG9_CAFRO</name>
<evidence type="ECO:0000256" key="5">
    <source>
        <dbReference type="SAM" id="Phobius"/>
    </source>
</evidence>
<evidence type="ECO:0000256" key="3">
    <source>
        <dbReference type="ARBA" id="ARBA00022989"/>
    </source>
</evidence>
<organism evidence="8 13">
    <name type="scientific">Cafeteria roenbergensis</name>
    <name type="common">Marine flagellate</name>
    <dbReference type="NCBI Taxonomy" id="33653"/>
    <lineage>
        <taxon>Eukaryota</taxon>
        <taxon>Sar</taxon>
        <taxon>Stramenopiles</taxon>
        <taxon>Bigyra</taxon>
        <taxon>Opalozoa</taxon>
        <taxon>Bicosoecida</taxon>
        <taxon>Cafeteriaceae</taxon>
        <taxon>Cafeteria</taxon>
    </lineage>
</organism>
<dbReference type="OrthoDB" id="262535at2759"/>
<reference evidence="10 11" key="1">
    <citation type="submission" date="2019-07" db="EMBL/GenBank/DDBJ databases">
        <title>Genomes of Cafeteria roenbergensis.</title>
        <authorList>
            <person name="Fischer M.G."/>
            <person name="Hackl T."/>
            <person name="Roman M."/>
        </authorList>
    </citation>
    <scope>NUCLEOTIDE SEQUENCE [LARGE SCALE GENOMIC DNA]</scope>
    <source>
        <strain evidence="6 11">BVI</strain>
        <strain evidence="8 13">Cflag</strain>
        <strain evidence="9 10">E4-10P</strain>
        <strain evidence="7 12">RCC970-E3</strain>
    </source>
</reference>
<accession>A0A5A8DVG9</accession>
<evidence type="ECO:0000313" key="8">
    <source>
        <dbReference type="EMBL" id="KAA0167721.1"/>
    </source>
</evidence>
<dbReference type="Proteomes" id="UP000323011">
    <property type="component" value="Unassembled WGS sequence"/>
</dbReference>
<dbReference type="Proteomes" id="UP000324907">
    <property type="component" value="Unassembled WGS sequence"/>
</dbReference>
<dbReference type="EMBL" id="VLTL01000082">
    <property type="protein sequence ID" value="KAA0162327.1"/>
    <property type="molecule type" value="Genomic_DNA"/>
</dbReference>